<dbReference type="AlphaFoldDB" id="A0A2P5AB57"/>
<organism evidence="1 2">
    <name type="scientific">Parasponia andersonii</name>
    <name type="common">Sponia andersonii</name>
    <dbReference type="NCBI Taxonomy" id="3476"/>
    <lineage>
        <taxon>Eukaryota</taxon>
        <taxon>Viridiplantae</taxon>
        <taxon>Streptophyta</taxon>
        <taxon>Embryophyta</taxon>
        <taxon>Tracheophyta</taxon>
        <taxon>Spermatophyta</taxon>
        <taxon>Magnoliopsida</taxon>
        <taxon>eudicotyledons</taxon>
        <taxon>Gunneridae</taxon>
        <taxon>Pentapetalae</taxon>
        <taxon>rosids</taxon>
        <taxon>fabids</taxon>
        <taxon>Rosales</taxon>
        <taxon>Cannabaceae</taxon>
        <taxon>Parasponia</taxon>
    </lineage>
</organism>
<dbReference type="Proteomes" id="UP000237105">
    <property type="component" value="Unassembled WGS sequence"/>
</dbReference>
<dbReference type="EMBL" id="JXTB01000705">
    <property type="protein sequence ID" value="PON33769.1"/>
    <property type="molecule type" value="Genomic_DNA"/>
</dbReference>
<evidence type="ECO:0000313" key="2">
    <source>
        <dbReference type="Proteomes" id="UP000237105"/>
    </source>
</evidence>
<accession>A0A2P5AB57</accession>
<feature type="non-terminal residue" evidence="1">
    <location>
        <position position="1"/>
    </location>
</feature>
<gene>
    <name evidence="1" type="ORF">PanWU01x14_349900</name>
</gene>
<reference evidence="2" key="1">
    <citation type="submission" date="2016-06" db="EMBL/GenBank/DDBJ databases">
        <title>Parallel loss of symbiosis genes in relatives of nitrogen-fixing non-legume Parasponia.</title>
        <authorList>
            <person name="Van Velzen R."/>
            <person name="Holmer R."/>
            <person name="Bu F."/>
            <person name="Rutten L."/>
            <person name="Van Zeijl A."/>
            <person name="Liu W."/>
            <person name="Santuari L."/>
            <person name="Cao Q."/>
            <person name="Sharma T."/>
            <person name="Shen D."/>
            <person name="Roswanjaya Y."/>
            <person name="Wardhani T."/>
            <person name="Kalhor M.S."/>
            <person name="Jansen J."/>
            <person name="Van den Hoogen J."/>
            <person name="Gungor B."/>
            <person name="Hartog M."/>
            <person name="Hontelez J."/>
            <person name="Verver J."/>
            <person name="Yang W.-C."/>
            <person name="Schijlen E."/>
            <person name="Repin R."/>
            <person name="Schilthuizen M."/>
            <person name="Schranz E."/>
            <person name="Heidstra R."/>
            <person name="Miyata K."/>
            <person name="Fedorova E."/>
            <person name="Kohlen W."/>
            <person name="Bisseling T."/>
            <person name="Smit S."/>
            <person name="Geurts R."/>
        </authorList>
    </citation>
    <scope>NUCLEOTIDE SEQUENCE [LARGE SCALE GENOMIC DNA]</scope>
    <source>
        <strain evidence="2">cv. WU1-14</strain>
    </source>
</reference>
<name>A0A2P5AB57_PARAD</name>
<protein>
    <submittedName>
        <fullName evidence="1">Uncharacterized protein</fullName>
    </submittedName>
</protein>
<proteinExistence type="predicted"/>
<evidence type="ECO:0000313" key="1">
    <source>
        <dbReference type="EMBL" id="PON33769.1"/>
    </source>
</evidence>
<comment type="caution">
    <text evidence="1">The sequence shown here is derived from an EMBL/GenBank/DDBJ whole genome shotgun (WGS) entry which is preliminary data.</text>
</comment>
<sequence length="27" mass="3517">YYQRRDDLQRYVDLRRRPRRPCPILIV</sequence>
<keyword evidence="2" id="KW-1185">Reference proteome</keyword>